<protein>
    <recommendedName>
        <fullName evidence="5">Lipase domain-containing protein</fullName>
    </recommendedName>
</protein>
<evidence type="ECO:0000256" key="2">
    <source>
        <dbReference type="SAM" id="SignalP"/>
    </source>
</evidence>
<organism evidence="3 4">
    <name type="scientific">Diploscapter pachys</name>
    <dbReference type="NCBI Taxonomy" id="2018661"/>
    <lineage>
        <taxon>Eukaryota</taxon>
        <taxon>Metazoa</taxon>
        <taxon>Ecdysozoa</taxon>
        <taxon>Nematoda</taxon>
        <taxon>Chromadorea</taxon>
        <taxon>Rhabditida</taxon>
        <taxon>Rhabditina</taxon>
        <taxon>Rhabditomorpha</taxon>
        <taxon>Rhabditoidea</taxon>
        <taxon>Rhabditidae</taxon>
        <taxon>Diploscapter</taxon>
    </lineage>
</organism>
<dbReference type="OrthoDB" id="5800633at2759"/>
<dbReference type="Gene3D" id="3.40.50.1820">
    <property type="entry name" value="alpha/beta hydrolase"/>
    <property type="match status" value="1"/>
</dbReference>
<sequence length="759" mass="85409">MQPLIFFLFLFEPIWAGFTPDFSQWIAGYYGPQIRDQLERVDLGQGGSFGGRWKANETIHNQPIVFVHGVSDTAGERMTQAANWFKQNAKYRQSELYATTYFNGAQGNPLKWTEYAMRCEYVKQVRAMLIAVRLYTGRNIDLIAFSLGVPTSRKAILGGRCVDTGEDLGNPLTSIIDTFVGVAGPNHGINLQFGGLSLPGCVLSIVPVCNQVTGLYSGNCPNESEFLVDINRYAHYEGQYVYSILSTSDQIVGYQVCDKCNNTAKQLWQRERSFRVSWGCGRKGVMCGSTPQTATFYTKKYFTLDYRRTPNSSRDKPMLNLGEWYKLLLGRDNSGSIKNHEFIYWCYNKLNFGTYVADYTKPNDRENQDPTKVDVFVENLHAYKPLKEWTCGIQRPLRLKSHFFVTPSYRTVKEVYLGEVAIDPKDLNQLKSMGIEEFDAIAEIQQQDSRLYDDPADGPHFMVKEYHYEGKEFSLNGWLSKSGKLMRGKGGVVLPREQAQVPPDTLIPKVSTRPSRFSAENSNSIYNNKQQRVLEQRQEQQYLAGVAEGLLRTTPTYNHSFNEESHSSLSLSESKPFSFQSDSQINTTNSSISDNILGEPVHASTPLASDYEDDELVLRYSSGQEHGHGMGDAQQTETGQHSQMHQRQNYEQVSRRCLDSSPTSSVFQQLSAHLATSSITSAPPQCQSAFPPTPASVADSAAALPVHFTSTMHQSSSNLPESIPSTTTRSVTSSVPRSRGPDRFQRKILERFPELINRH</sequence>
<comment type="caution">
    <text evidence="3">The sequence shown here is derived from an EMBL/GenBank/DDBJ whole genome shotgun (WGS) entry which is preliminary data.</text>
</comment>
<dbReference type="InterPro" id="IPR002918">
    <property type="entry name" value="Lipase_EstA/Esterase_EstB"/>
</dbReference>
<evidence type="ECO:0000313" key="4">
    <source>
        <dbReference type="Proteomes" id="UP000218231"/>
    </source>
</evidence>
<dbReference type="EMBL" id="LIAE01007040">
    <property type="protein sequence ID" value="PAV82624.1"/>
    <property type="molecule type" value="Genomic_DNA"/>
</dbReference>
<feature type="region of interest" description="Disordered" evidence="1">
    <location>
        <begin position="712"/>
        <end position="745"/>
    </location>
</feature>
<reference evidence="3 4" key="1">
    <citation type="journal article" date="2017" name="Curr. Biol.">
        <title>Genome architecture and evolution of a unichromosomal asexual nematode.</title>
        <authorList>
            <person name="Fradin H."/>
            <person name="Zegar C."/>
            <person name="Gutwein M."/>
            <person name="Lucas J."/>
            <person name="Kovtun M."/>
            <person name="Corcoran D."/>
            <person name="Baugh L.R."/>
            <person name="Kiontke K."/>
            <person name="Gunsalus K."/>
            <person name="Fitch D.H."/>
            <person name="Piano F."/>
        </authorList>
    </citation>
    <scope>NUCLEOTIDE SEQUENCE [LARGE SCALE GENOMIC DNA]</scope>
    <source>
        <strain evidence="3">PF1309</strain>
    </source>
</reference>
<dbReference type="GO" id="GO:0016298">
    <property type="term" value="F:lipase activity"/>
    <property type="evidence" value="ECO:0007669"/>
    <property type="project" value="TreeGrafter"/>
</dbReference>
<dbReference type="Proteomes" id="UP000218231">
    <property type="component" value="Unassembled WGS sequence"/>
</dbReference>
<dbReference type="PANTHER" id="PTHR32015:SF5">
    <property type="entry name" value="LIPASE RELATED"/>
    <property type="match status" value="1"/>
</dbReference>
<keyword evidence="2" id="KW-0732">Signal</keyword>
<evidence type="ECO:0000313" key="3">
    <source>
        <dbReference type="EMBL" id="PAV82624.1"/>
    </source>
</evidence>
<evidence type="ECO:0000256" key="1">
    <source>
        <dbReference type="SAM" id="MobiDB-lite"/>
    </source>
</evidence>
<feature type="region of interest" description="Disordered" evidence="1">
    <location>
        <begin position="557"/>
        <end position="598"/>
    </location>
</feature>
<feature type="signal peptide" evidence="2">
    <location>
        <begin position="1"/>
        <end position="16"/>
    </location>
</feature>
<proteinExistence type="predicted"/>
<keyword evidence="4" id="KW-1185">Reference proteome</keyword>
<dbReference type="InterPro" id="IPR029058">
    <property type="entry name" value="AB_hydrolase_fold"/>
</dbReference>
<accession>A0A2A2L900</accession>
<dbReference type="PANTHER" id="PTHR32015">
    <property type="entry name" value="FASTING INDUCED LIPASE"/>
    <property type="match status" value="1"/>
</dbReference>
<name>A0A2A2L900_9BILA</name>
<gene>
    <name evidence="3" type="ORF">WR25_26706</name>
</gene>
<dbReference type="Pfam" id="PF01674">
    <property type="entry name" value="Lipase_2"/>
    <property type="match status" value="1"/>
</dbReference>
<evidence type="ECO:0008006" key="5">
    <source>
        <dbReference type="Google" id="ProtNLM"/>
    </source>
</evidence>
<feature type="chain" id="PRO_5012358529" description="Lipase domain-containing protein" evidence="2">
    <location>
        <begin position="17"/>
        <end position="759"/>
    </location>
</feature>
<feature type="compositionally biased region" description="Low complexity" evidence="1">
    <location>
        <begin position="724"/>
        <end position="738"/>
    </location>
</feature>
<feature type="compositionally biased region" description="Polar residues" evidence="1">
    <location>
        <begin position="633"/>
        <end position="652"/>
    </location>
</feature>
<feature type="compositionally biased region" description="Polar residues" evidence="1">
    <location>
        <begin position="580"/>
        <end position="594"/>
    </location>
</feature>
<feature type="compositionally biased region" description="Low complexity" evidence="1">
    <location>
        <begin position="567"/>
        <end position="579"/>
    </location>
</feature>
<dbReference type="GO" id="GO:0016042">
    <property type="term" value="P:lipid catabolic process"/>
    <property type="evidence" value="ECO:0007669"/>
    <property type="project" value="InterPro"/>
</dbReference>
<dbReference type="SUPFAM" id="SSF53474">
    <property type="entry name" value="alpha/beta-Hydrolases"/>
    <property type="match status" value="1"/>
</dbReference>
<feature type="region of interest" description="Disordered" evidence="1">
    <location>
        <begin position="623"/>
        <end position="657"/>
    </location>
</feature>
<dbReference type="AlphaFoldDB" id="A0A2A2L900"/>